<reference evidence="4" key="1">
    <citation type="journal article" date="2019" name="Int. J. Syst. Evol. Microbiol.">
        <title>The Global Catalogue of Microorganisms (GCM) 10K type strain sequencing project: providing services to taxonomists for standard genome sequencing and annotation.</title>
        <authorList>
            <consortium name="The Broad Institute Genomics Platform"/>
            <consortium name="The Broad Institute Genome Sequencing Center for Infectious Disease"/>
            <person name="Wu L."/>
            <person name="Ma J."/>
        </authorList>
    </citation>
    <scope>NUCLEOTIDE SEQUENCE [LARGE SCALE GENOMIC DNA]</scope>
    <source>
        <strain evidence="4">JCM 17027</strain>
    </source>
</reference>
<evidence type="ECO:0000313" key="3">
    <source>
        <dbReference type="EMBL" id="GAA3981192.1"/>
    </source>
</evidence>
<dbReference type="InterPro" id="IPR051911">
    <property type="entry name" value="SDR_oxidoreductase"/>
</dbReference>
<keyword evidence="2" id="KW-0560">Oxidoreductase</keyword>
<comment type="caution">
    <text evidence="3">The sequence shown here is derived from an EMBL/GenBank/DDBJ whole genome shotgun (WGS) entry which is preliminary data.</text>
</comment>
<evidence type="ECO:0000256" key="2">
    <source>
        <dbReference type="ARBA" id="ARBA00023002"/>
    </source>
</evidence>
<dbReference type="InterPro" id="IPR036291">
    <property type="entry name" value="NAD(P)-bd_dom_sf"/>
</dbReference>
<comment type="similarity">
    <text evidence="1">Belongs to the short-chain dehydrogenases/reductases (SDR) family.</text>
</comment>
<evidence type="ECO:0000313" key="4">
    <source>
        <dbReference type="Proteomes" id="UP001500034"/>
    </source>
</evidence>
<gene>
    <name evidence="3" type="ORF">GCM10022384_32990</name>
</gene>
<organism evidence="3 4">
    <name type="scientific">Streptomyces marokkonensis</name>
    <dbReference type="NCBI Taxonomy" id="324855"/>
    <lineage>
        <taxon>Bacteria</taxon>
        <taxon>Bacillati</taxon>
        <taxon>Actinomycetota</taxon>
        <taxon>Actinomycetes</taxon>
        <taxon>Kitasatosporales</taxon>
        <taxon>Streptomycetaceae</taxon>
        <taxon>Streptomyces</taxon>
    </lineage>
</organism>
<dbReference type="PANTHER" id="PTHR43976:SF16">
    <property type="entry name" value="SHORT-CHAIN DEHYDROGENASE_REDUCTASE FAMILY PROTEIN"/>
    <property type="match status" value="1"/>
</dbReference>
<accession>A0ABP7QEJ4</accession>
<keyword evidence="4" id="KW-1185">Reference proteome</keyword>
<dbReference type="InterPro" id="IPR002347">
    <property type="entry name" value="SDR_fam"/>
</dbReference>
<dbReference type="EMBL" id="BAABCQ010000057">
    <property type="protein sequence ID" value="GAA3981192.1"/>
    <property type="molecule type" value="Genomic_DNA"/>
</dbReference>
<sequence length="99" mass="10831">MTLRLDVTDRAVVFDVVREAVARFRRLDIVVNNAGALFTGMVEEFSEAQARAQRDVNVDAQQAGVGEQRLRQVAADVLEGGLLPGGRLPHRRPGGDLLH</sequence>
<proteinExistence type="inferred from homology"/>
<dbReference type="Proteomes" id="UP001500034">
    <property type="component" value="Unassembled WGS sequence"/>
</dbReference>
<dbReference type="SUPFAM" id="SSF51735">
    <property type="entry name" value="NAD(P)-binding Rossmann-fold domains"/>
    <property type="match status" value="1"/>
</dbReference>
<dbReference type="Pfam" id="PF00106">
    <property type="entry name" value="adh_short"/>
    <property type="match status" value="1"/>
</dbReference>
<dbReference type="Gene3D" id="3.40.50.720">
    <property type="entry name" value="NAD(P)-binding Rossmann-like Domain"/>
    <property type="match status" value="1"/>
</dbReference>
<evidence type="ECO:0000256" key="1">
    <source>
        <dbReference type="ARBA" id="ARBA00006484"/>
    </source>
</evidence>
<name>A0ABP7QEJ4_9ACTN</name>
<dbReference type="PANTHER" id="PTHR43976">
    <property type="entry name" value="SHORT CHAIN DEHYDROGENASE"/>
    <property type="match status" value="1"/>
</dbReference>
<protein>
    <submittedName>
        <fullName evidence="3">Uncharacterized protein</fullName>
    </submittedName>
</protein>